<keyword evidence="3" id="KW-0378">Hydrolase</keyword>
<feature type="chain" id="PRO_5045182403" evidence="5">
    <location>
        <begin position="22"/>
        <end position="302"/>
    </location>
</feature>
<keyword evidence="9" id="KW-1185">Reference proteome</keyword>
<dbReference type="Proteomes" id="UP001597109">
    <property type="component" value="Unassembled WGS sequence"/>
</dbReference>
<reference evidence="9" key="1">
    <citation type="journal article" date="2019" name="Int. J. Syst. Evol. Microbiol.">
        <title>The Global Catalogue of Microorganisms (GCM) 10K type strain sequencing project: providing services to taxonomists for standard genome sequencing and annotation.</title>
        <authorList>
            <consortium name="The Broad Institute Genomics Platform"/>
            <consortium name="The Broad Institute Genome Sequencing Center for Infectious Disease"/>
            <person name="Wu L."/>
            <person name="Ma J."/>
        </authorList>
    </citation>
    <scope>NUCLEOTIDE SEQUENCE [LARGE SCALE GENOMIC DNA]</scope>
    <source>
        <strain evidence="9">CCUG 56756</strain>
    </source>
</reference>
<sequence>MKRLIISLIAIFLILPTLPTATEASTSNQLVSTAQQFVGTPYKWAGTSPSGFDCSGYIQYVFAKNGVSLPRTTSQMYATGTAVSKSNLQVGDLVFFNTTGRGVSHAGIYVGSNNFIHTSSSKGVMVSSINDPYYWGSKYIGAKRVKDFSASQVTTTAAPATNSDMYVSRLEIAETIAKELGLSSSYNGTYFSDIYSTHPKIKYINAMYEAGIFTGSDGKFNPNNKLTRAHMAKVLVEAYKLNGQKNPNFTDVSSSHWASDYISTLYSNGITTGYTTGSKKGTYGLQENVTKVQFGKFMDRAN</sequence>
<name>A0ABW3LB73_9BACL</name>
<comment type="similarity">
    <text evidence="1">Belongs to the peptidase C40 family.</text>
</comment>
<keyword evidence="2" id="KW-0645">Protease</keyword>
<dbReference type="EMBL" id="JBHTKI010000014">
    <property type="protein sequence ID" value="MFD1031869.1"/>
    <property type="molecule type" value="Genomic_DNA"/>
</dbReference>
<feature type="domain" description="NlpC/P60" evidence="7">
    <location>
        <begin position="24"/>
        <end position="146"/>
    </location>
</feature>
<evidence type="ECO:0000259" key="7">
    <source>
        <dbReference type="PROSITE" id="PS51935"/>
    </source>
</evidence>
<dbReference type="InterPro" id="IPR000064">
    <property type="entry name" value="NLP_P60_dom"/>
</dbReference>
<dbReference type="Pfam" id="PF00877">
    <property type="entry name" value="NLPC_P60"/>
    <property type="match status" value="1"/>
</dbReference>
<gene>
    <name evidence="8" type="ORF">ACFQ1X_10550</name>
</gene>
<protein>
    <submittedName>
        <fullName evidence="8">NlpC/P60 family protein</fullName>
    </submittedName>
</protein>
<organism evidence="8 9">
    <name type="scientific">Metaplanococcus flavidus</name>
    <dbReference type="NCBI Taxonomy" id="569883"/>
    <lineage>
        <taxon>Bacteria</taxon>
        <taxon>Bacillati</taxon>
        <taxon>Bacillota</taxon>
        <taxon>Bacilli</taxon>
        <taxon>Bacillales</taxon>
        <taxon>Caryophanaceae</taxon>
        <taxon>Metaplanococcus</taxon>
    </lineage>
</organism>
<proteinExistence type="inferred from homology"/>
<accession>A0ABW3LB73</accession>
<dbReference type="PROSITE" id="PS51272">
    <property type="entry name" value="SLH"/>
    <property type="match status" value="2"/>
</dbReference>
<dbReference type="PROSITE" id="PS51935">
    <property type="entry name" value="NLPC_P60"/>
    <property type="match status" value="1"/>
</dbReference>
<evidence type="ECO:0000256" key="1">
    <source>
        <dbReference type="ARBA" id="ARBA00007074"/>
    </source>
</evidence>
<keyword evidence="5" id="KW-0732">Signal</keyword>
<dbReference type="RefSeq" id="WP_144840855.1">
    <property type="nucleotide sequence ID" value="NZ_JBHTKI010000014.1"/>
</dbReference>
<keyword evidence="4" id="KW-0788">Thiol protease</keyword>
<evidence type="ECO:0000256" key="5">
    <source>
        <dbReference type="SAM" id="SignalP"/>
    </source>
</evidence>
<evidence type="ECO:0000259" key="6">
    <source>
        <dbReference type="PROSITE" id="PS51272"/>
    </source>
</evidence>
<dbReference type="Gene3D" id="3.90.1720.10">
    <property type="entry name" value="endopeptidase domain like (from Nostoc punctiforme)"/>
    <property type="match status" value="1"/>
</dbReference>
<dbReference type="PANTHER" id="PTHR47053">
    <property type="entry name" value="MUREIN DD-ENDOPEPTIDASE MEPH-RELATED"/>
    <property type="match status" value="1"/>
</dbReference>
<dbReference type="SUPFAM" id="SSF54001">
    <property type="entry name" value="Cysteine proteinases"/>
    <property type="match status" value="1"/>
</dbReference>
<feature type="domain" description="SLH" evidence="6">
    <location>
        <begin position="187"/>
        <end position="249"/>
    </location>
</feature>
<evidence type="ECO:0000256" key="4">
    <source>
        <dbReference type="ARBA" id="ARBA00022807"/>
    </source>
</evidence>
<evidence type="ECO:0000313" key="8">
    <source>
        <dbReference type="EMBL" id="MFD1031869.1"/>
    </source>
</evidence>
<dbReference type="PANTHER" id="PTHR47053:SF1">
    <property type="entry name" value="MUREIN DD-ENDOPEPTIDASE MEPH-RELATED"/>
    <property type="match status" value="1"/>
</dbReference>
<evidence type="ECO:0000256" key="3">
    <source>
        <dbReference type="ARBA" id="ARBA00022801"/>
    </source>
</evidence>
<feature type="domain" description="SLH" evidence="6">
    <location>
        <begin position="250"/>
        <end position="302"/>
    </location>
</feature>
<feature type="signal peptide" evidence="5">
    <location>
        <begin position="1"/>
        <end position="21"/>
    </location>
</feature>
<dbReference type="InterPro" id="IPR038765">
    <property type="entry name" value="Papain-like_cys_pep_sf"/>
</dbReference>
<evidence type="ECO:0000256" key="2">
    <source>
        <dbReference type="ARBA" id="ARBA00022670"/>
    </source>
</evidence>
<evidence type="ECO:0000313" key="9">
    <source>
        <dbReference type="Proteomes" id="UP001597109"/>
    </source>
</evidence>
<dbReference type="InterPro" id="IPR051202">
    <property type="entry name" value="Peptidase_C40"/>
</dbReference>
<dbReference type="InterPro" id="IPR001119">
    <property type="entry name" value="SLH_dom"/>
</dbReference>
<dbReference type="Pfam" id="PF00395">
    <property type="entry name" value="SLH"/>
    <property type="match status" value="2"/>
</dbReference>
<comment type="caution">
    <text evidence="8">The sequence shown here is derived from an EMBL/GenBank/DDBJ whole genome shotgun (WGS) entry which is preliminary data.</text>
</comment>